<evidence type="ECO:0000313" key="3">
    <source>
        <dbReference type="Proteomes" id="UP000234323"/>
    </source>
</evidence>
<sequence>MKFHFHEWIRFTDIKKGGFPKYILQPHYYKKEESKTIVGYIDTVYSDVIYFYFTLSLIKFISILSLILRIIKENRHQNYGLELYGITKDSETKEFMITMVFVYKGNLRNIL</sequence>
<keyword evidence="1" id="KW-0812">Transmembrane</keyword>
<reference evidence="2 3" key="1">
    <citation type="submission" date="2015-10" db="EMBL/GenBank/DDBJ databases">
        <title>Genome analyses suggest a sexual origin of heterokaryosis in a supposedly ancient asexual fungus.</title>
        <authorList>
            <person name="Ropars J."/>
            <person name="Sedzielewska K."/>
            <person name="Noel J."/>
            <person name="Charron P."/>
            <person name="Farinelli L."/>
            <person name="Marton T."/>
            <person name="Kruger M."/>
            <person name="Pelin A."/>
            <person name="Brachmann A."/>
            <person name="Corradi N."/>
        </authorList>
    </citation>
    <scope>NUCLEOTIDE SEQUENCE [LARGE SCALE GENOMIC DNA]</scope>
    <source>
        <strain evidence="2 3">A4</strain>
    </source>
</reference>
<dbReference type="EMBL" id="LLXI01007370">
    <property type="protein sequence ID" value="PKY62563.1"/>
    <property type="molecule type" value="Genomic_DNA"/>
</dbReference>
<accession>A0A2I1HUP4</accession>
<keyword evidence="1" id="KW-0472">Membrane</keyword>
<gene>
    <name evidence="2" type="ORF">RhiirA4_489208</name>
</gene>
<proteinExistence type="predicted"/>
<comment type="caution">
    <text evidence="2">The sequence shown here is derived from an EMBL/GenBank/DDBJ whole genome shotgun (WGS) entry which is preliminary data.</text>
</comment>
<keyword evidence="1" id="KW-1133">Transmembrane helix</keyword>
<dbReference type="AlphaFoldDB" id="A0A2I1HUP4"/>
<dbReference type="Proteomes" id="UP000234323">
    <property type="component" value="Unassembled WGS sequence"/>
</dbReference>
<name>A0A2I1HUP4_9GLOM</name>
<evidence type="ECO:0000313" key="2">
    <source>
        <dbReference type="EMBL" id="PKY62563.1"/>
    </source>
</evidence>
<keyword evidence="3" id="KW-1185">Reference proteome</keyword>
<protein>
    <submittedName>
        <fullName evidence="2">Uncharacterized protein</fullName>
    </submittedName>
</protein>
<organism evidence="2 3">
    <name type="scientific">Rhizophagus irregularis</name>
    <dbReference type="NCBI Taxonomy" id="588596"/>
    <lineage>
        <taxon>Eukaryota</taxon>
        <taxon>Fungi</taxon>
        <taxon>Fungi incertae sedis</taxon>
        <taxon>Mucoromycota</taxon>
        <taxon>Glomeromycotina</taxon>
        <taxon>Glomeromycetes</taxon>
        <taxon>Glomerales</taxon>
        <taxon>Glomeraceae</taxon>
        <taxon>Rhizophagus</taxon>
    </lineage>
</organism>
<evidence type="ECO:0000256" key="1">
    <source>
        <dbReference type="SAM" id="Phobius"/>
    </source>
</evidence>
<feature type="transmembrane region" description="Helical" evidence="1">
    <location>
        <begin position="49"/>
        <end position="71"/>
    </location>
</feature>